<evidence type="ECO:0000313" key="2">
    <source>
        <dbReference type="EMBL" id="TCZ81314.1"/>
    </source>
</evidence>
<name>A0A4R4ELZ8_9BACL</name>
<keyword evidence="1" id="KW-1133">Transmembrane helix</keyword>
<dbReference type="InterPro" id="IPR009845">
    <property type="entry name" value="DUF1405"/>
</dbReference>
<feature type="transmembrane region" description="Helical" evidence="1">
    <location>
        <begin position="173"/>
        <end position="195"/>
    </location>
</feature>
<dbReference type="OrthoDB" id="152213at2"/>
<feature type="transmembrane region" description="Helical" evidence="1">
    <location>
        <begin position="135"/>
        <end position="153"/>
    </location>
</feature>
<accession>A0A4R4ELZ8</accession>
<evidence type="ECO:0000256" key="1">
    <source>
        <dbReference type="SAM" id="Phobius"/>
    </source>
</evidence>
<reference evidence="2 3" key="1">
    <citation type="submission" date="2019-03" db="EMBL/GenBank/DDBJ databases">
        <authorList>
            <person name="Kim M.K.M."/>
        </authorList>
    </citation>
    <scope>NUCLEOTIDE SEQUENCE [LARGE SCALE GENOMIC DNA]</scope>
    <source>
        <strain evidence="2 3">18JY21-1</strain>
    </source>
</reference>
<feature type="transmembrane region" description="Helical" evidence="1">
    <location>
        <begin position="113"/>
        <end position="130"/>
    </location>
</feature>
<dbReference type="EMBL" id="SKFG01000001">
    <property type="protein sequence ID" value="TCZ81314.1"/>
    <property type="molecule type" value="Genomic_DNA"/>
</dbReference>
<protein>
    <submittedName>
        <fullName evidence="2">DUF1405 domain-containing protein</fullName>
    </submittedName>
</protein>
<feature type="transmembrane region" description="Helical" evidence="1">
    <location>
        <begin position="78"/>
        <end position="101"/>
    </location>
</feature>
<keyword evidence="3" id="KW-1185">Reference proteome</keyword>
<gene>
    <name evidence="2" type="ORF">E0485_02650</name>
</gene>
<keyword evidence="1" id="KW-0472">Membrane</keyword>
<proteinExistence type="predicted"/>
<dbReference type="AlphaFoldDB" id="A0A4R4ELZ8"/>
<dbReference type="PANTHER" id="PTHR40042:SF1">
    <property type="entry name" value="DUF1405 DOMAIN-CONTAINING PROTEIN"/>
    <property type="match status" value="1"/>
</dbReference>
<dbReference type="Proteomes" id="UP000295418">
    <property type="component" value="Unassembled WGS sequence"/>
</dbReference>
<sequence>MLWLLFFINLGGTVYGYMWYWQQLLNTAAEKPLWYLPFVPDSPTASLFFTLSIGWLLIDSLRNKDLLNRQQSSWMRGFVEAFALITSFKYGIWAVTMIVAADLLGTPMVWQDWMLIISHLGMAVEVLLYLRLYRFGLGAIAAVAVWALWNDYMDYEQGTFPYLSNVLLNHLDIIQIFTIGLSVVGILIALGYFLYRRRIKV</sequence>
<feature type="transmembrane region" description="Helical" evidence="1">
    <location>
        <begin position="32"/>
        <end position="58"/>
    </location>
</feature>
<organism evidence="2 3">
    <name type="scientific">Paenibacillus albiflavus</name>
    <dbReference type="NCBI Taxonomy" id="2545760"/>
    <lineage>
        <taxon>Bacteria</taxon>
        <taxon>Bacillati</taxon>
        <taxon>Bacillota</taxon>
        <taxon>Bacilli</taxon>
        <taxon>Bacillales</taxon>
        <taxon>Paenibacillaceae</taxon>
        <taxon>Paenibacillus</taxon>
    </lineage>
</organism>
<keyword evidence="1" id="KW-0812">Transmembrane</keyword>
<dbReference type="PANTHER" id="PTHR40042">
    <property type="entry name" value="HYPOTHETICAL MEMBRANE SPANNING PROTEIN"/>
    <property type="match status" value="1"/>
</dbReference>
<dbReference type="Pfam" id="PF07187">
    <property type="entry name" value="DUF1405"/>
    <property type="match status" value="1"/>
</dbReference>
<comment type="caution">
    <text evidence="2">The sequence shown here is derived from an EMBL/GenBank/DDBJ whole genome shotgun (WGS) entry which is preliminary data.</text>
</comment>
<evidence type="ECO:0000313" key="3">
    <source>
        <dbReference type="Proteomes" id="UP000295418"/>
    </source>
</evidence>